<dbReference type="KEGG" id="muo:115457895"/>
<gene>
    <name evidence="7" type="primary">BNIPL</name>
</gene>
<dbReference type="GeneID" id="115457895"/>
<evidence type="ECO:0000313" key="7">
    <source>
        <dbReference type="RefSeq" id="XP_030043428.1"/>
    </source>
</evidence>
<dbReference type="InterPro" id="IPR001251">
    <property type="entry name" value="CRAL-TRIO_dom"/>
</dbReference>
<dbReference type="Pfam" id="PF13716">
    <property type="entry name" value="CRAL_TRIO_2"/>
    <property type="match status" value="1"/>
</dbReference>
<dbReference type="Proteomes" id="UP000515156">
    <property type="component" value="Chromosome 14"/>
</dbReference>
<keyword evidence="6" id="KW-1185">Reference proteome</keyword>
<comment type="subunit">
    <text evidence="3">Homodimer. Interacts with BCL2, ARHGAP1, MIF and GFER.</text>
</comment>
<dbReference type="PANTHER" id="PTHR12112">
    <property type="entry name" value="BNIP - RELATED"/>
    <property type="match status" value="1"/>
</dbReference>
<organism evidence="6 7">
    <name type="scientific">Microcaecilia unicolor</name>
    <dbReference type="NCBI Taxonomy" id="1415580"/>
    <lineage>
        <taxon>Eukaryota</taxon>
        <taxon>Metazoa</taxon>
        <taxon>Chordata</taxon>
        <taxon>Craniata</taxon>
        <taxon>Vertebrata</taxon>
        <taxon>Euteleostomi</taxon>
        <taxon>Amphibia</taxon>
        <taxon>Gymnophiona</taxon>
        <taxon>Siphonopidae</taxon>
        <taxon>Microcaecilia</taxon>
    </lineage>
</organism>
<dbReference type="Pfam" id="PF12496">
    <property type="entry name" value="BNIP2"/>
    <property type="match status" value="1"/>
</dbReference>
<evidence type="ECO:0000256" key="1">
    <source>
        <dbReference type="ARBA" id="ARBA00022703"/>
    </source>
</evidence>
<proteinExistence type="predicted"/>
<evidence type="ECO:0000259" key="5">
    <source>
        <dbReference type="PROSITE" id="PS50191"/>
    </source>
</evidence>
<dbReference type="AlphaFoldDB" id="A0A6P7WSR1"/>
<feature type="domain" description="CRAL-TRIO" evidence="5">
    <location>
        <begin position="208"/>
        <end position="369"/>
    </location>
</feature>
<dbReference type="PROSITE" id="PS50191">
    <property type="entry name" value="CRAL_TRIO"/>
    <property type="match status" value="1"/>
</dbReference>
<sequence length="370" mass="42653">MAFSLVLLETGKKGRDLYNRALNPVSEIRYKKSLWAQDSPEPVVRHLCIDDMELKEEWQEEEYPRLFPEEALEEDLEDASGDGRPVPANTLQLCGNRHMKKRLLAPTLSLTLEHREGSVASGEGHDHSLDEDFDIDVDELDTPSDSEHVEIHENSHEFDWEDDLPRAKGLDDGATEDTFGEGRVADMEDQTGRKWRIFLMGDEEHKVDMTIIEPYKRVISHGGYYGDGLNVVVLFASCYLPESNTPNYQYIMDNLFRYIIGTLELMVAESYMLVYLNGATPRNKIPSISWIKQCYQTIDRRLKKNLKALIIVHPTWYMRALMAIVRPFISSKFGRKVQFMSSLWELSQLVSLDQLHIPECIRQLDQKLNG</sequence>
<dbReference type="GO" id="GO:0005737">
    <property type="term" value="C:cytoplasm"/>
    <property type="evidence" value="ECO:0007669"/>
    <property type="project" value="TreeGrafter"/>
</dbReference>
<evidence type="ECO:0000256" key="3">
    <source>
        <dbReference type="ARBA" id="ARBA00065286"/>
    </source>
</evidence>
<protein>
    <recommendedName>
        <fullName evidence="4">Bcl-2/adenovirus E1B 19 kDa-interacting protein 2-like protein</fullName>
    </recommendedName>
</protein>
<dbReference type="CDD" id="cd00170">
    <property type="entry name" value="SEC14"/>
    <property type="match status" value="1"/>
</dbReference>
<dbReference type="GO" id="GO:0006915">
    <property type="term" value="P:apoptotic process"/>
    <property type="evidence" value="ECO:0007669"/>
    <property type="project" value="UniProtKB-KW"/>
</dbReference>
<evidence type="ECO:0000256" key="4">
    <source>
        <dbReference type="ARBA" id="ARBA00073394"/>
    </source>
</evidence>
<dbReference type="InParanoid" id="A0A6P7WSR1"/>
<evidence type="ECO:0000256" key="2">
    <source>
        <dbReference type="ARBA" id="ARBA00055513"/>
    </source>
</evidence>
<dbReference type="SMART" id="SM00516">
    <property type="entry name" value="SEC14"/>
    <property type="match status" value="1"/>
</dbReference>
<dbReference type="CTD" id="149428"/>
<dbReference type="SUPFAM" id="SSF52087">
    <property type="entry name" value="CRAL/TRIO domain"/>
    <property type="match status" value="1"/>
</dbReference>
<name>A0A6P7WSR1_9AMPH</name>
<dbReference type="InterPro" id="IPR036865">
    <property type="entry name" value="CRAL-TRIO_dom_sf"/>
</dbReference>
<dbReference type="OrthoDB" id="19923at2759"/>
<keyword evidence="1" id="KW-0053">Apoptosis</keyword>
<dbReference type="PANTHER" id="PTHR12112:SF21">
    <property type="entry name" value="BCL-2_ADENOVIRUS E1B 19 KDA-INTERACTING PROTEIN 2-LIKE PROTEIN"/>
    <property type="match status" value="1"/>
</dbReference>
<dbReference type="InterPro" id="IPR022181">
    <property type="entry name" value="Bcl2-/adenovirus-E1B"/>
</dbReference>
<evidence type="ECO:0000313" key="6">
    <source>
        <dbReference type="Proteomes" id="UP000515156"/>
    </source>
</evidence>
<dbReference type="Gene3D" id="3.40.525.10">
    <property type="entry name" value="CRAL-TRIO lipid binding domain"/>
    <property type="match status" value="1"/>
</dbReference>
<dbReference type="FunFam" id="3.40.525.10:FF:000012">
    <property type="entry name" value="bcl-2/adenovirus E1B 19 kDa-interacting protein 2-like protein"/>
    <property type="match status" value="1"/>
</dbReference>
<reference evidence="7" key="1">
    <citation type="submission" date="2025-08" db="UniProtKB">
        <authorList>
            <consortium name="RefSeq"/>
        </authorList>
    </citation>
    <scope>IDENTIFICATION</scope>
</reference>
<dbReference type="RefSeq" id="XP_030043428.1">
    <property type="nucleotide sequence ID" value="XM_030187568.1"/>
</dbReference>
<accession>A0A6P7WSR1</accession>
<comment type="function">
    <text evidence="2">May be a bridge molecule between BCL2 and ARHGAP1/CDC42 in promoting cell death.</text>
</comment>
<dbReference type="FunCoup" id="A0A6P7WSR1">
    <property type="interactions" value="455"/>
</dbReference>